<feature type="domain" description="GAF" evidence="2">
    <location>
        <begin position="22"/>
        <end position="182"/>
    </location>
</feature>
<dbReference type="OrthoDB" id="143422at2"/>
<dbReference type="EMBL" id="CP144914">
    <property type="protein sequence ID" value="WWD79583.1"/>
    <property type="molecule type" value="Genomic_DNA"/>
</dbReference>
<reference evidence="3 4" key="1">
    <citation type="submission" date="2024-01" db="EMBL/GenBank/DDBJ databases">
        <title>Complete Genome Sequence of Alkalicoccus halolimnae BZ-SZ-XJ29T, a Moderately Halophilic Bacterium Isolated from a Salt Lake.</title>
        <authorList>
            <person name="Zhao B."/>
        </authorList>
    </citation>
    <scope>NUCLEOTIDE SEQUENCE [LARGE SCALE GENOMIC DNA]</scope>
    <source>
        <strain evidence="3 4">BZ-SZ-XJ29</strain>
    </source>
</reference>
<protein>
    <submittedName>
        <fullName evidence="3">Helix-turn-helix domain-containing protein</fullName>
    </submittedName>
</protein>
<dbReference type="SMART" id="SM00065">
    <property type="entry name" value="GAF"/>
    <property type="match status" value="1"/>
</dbReference>
<dbReference type="Proteomes" id="UP000321816">
    <property type="component" value="Chromosome"/>
</dbReference>
<dbReference type="Gene3D" id="1.10.10.2840">
    <property type="entry name" value="PucR C-terminal helix-turn-helix domain"/>
    <property type="match status" value="1"/>
</dbReference>
<dbReference type="Pfam" id="PF13556">
    <property type="entry name" value="HTH_30"/>
    <property type="match status" value="1"/>
</dbReference>
<evidence type="ECO:0000313" key="3">
    <source>
        <dbReference type="EMBL" id="WWD79583.1"/>
    </source>
</evidence>
<dbReference type="InterPro" id="IPR051448">
    <property type="entry name" value="CdaR-like_regulators"/>
</dbReference>
<keyword evidence="4" id="KW-1185">Reference proteome</keyword>
<dbReference type="AlphaFoldDB" id="A0A5C7FH25"/>
<evidence type="ECO:0000256" key="1">
    <source>
        <dbReference type="ARBA" id="ARBA00006754"/>
    </source>
</evidence>
<dbReference type="InterPro" id="IPR042070">
    <property type="entry name" value="PucR_C-HTH_sf"/>
</dbReference>
<dbReference type="InterPro" id="IPR003018">
    <property type="entry name" value="GAF"/>
</dbReference>
<dbReference type="InterPro" id="IPR029016">
    <property type="entry name" value="GAF-like_dom_sf"/>
</dbReference>
<dbReference type="InterPro" id="IPR041522">
    <property type="entry name" value="CdaR_GGDEF"/>
</dbReference>
<dbReference type="Pfam" id="PF17853">
    <property type="entry name" value="GGDEF_2"/>
    <property type="match status" value="1"/>
</dbReference>
<dbReference type="InterPro" id="IPR025736">
    <property type="entry name" value="PucR_C-HTH_dom"/>
</dbReference>
<name>A0A5C7FH25_9BACI</name>
<dbReference type="PANTHER" id="PTHR33744">
    <property type="entry name" value="CARBOHYDRATE DIACID REGULATOR"/>
    <property type="match status" value="1"/>
</dbReference>
<organism evidence="3 4">
    <name type="scientific">Alkalicoccus halolimnae</name>
    <dbReference type="NCBI Taxonomy" id="1667239"/>
    <lineage>
        <taxon>Bacteria</taxon>
        <taxon>Bacillati</taxon>
        <taxon>Bacillota</taxon>
        <taxon>Bacilli</taxon>
        <taxon>Bacillales</taxon>
        <taxon>Bacillaceae</taxon>
        <taxon>Alkalicoccus</taxon>
    </lineage>
</organism>
<sequence length="592" mass="67643">MDTEKKLLSLISSTRVMTSTLDLDEVLHQLIREVLNVIDGANASVLFLYDEKINKLYAKAAVGFDMTYLRHARLAPGEGMSGSTFLAKKGQIFLSQDDTFQHMNNISPETKESYTRSLGEYKLPTSALSVPLISKGDCIGVLTVDIYEKNAKFDKQNLKLLETFGAQATIAIENATLFSRNERTTKIHEKLSKAAISQGGVKEITKTLAELIEHGVVVYNEFFDLLEPSSYQTGKDAEKLLESLGDSIRDYISEDHVSSASTSIYERPLEAVHFPIKSDAYTIGYLTILLHDHETLDPLDRFAIEQASLIFALEMARQERTALNDLKHSGYVLDQLLHSEWNELSMNQIAKLPAFSSEKCQYVIVHMAIDDPMLSFHNLSAQKNQLLRLIYREVFSYRYKAFVLDQTRETTFLFAAPEDVSEKKLHEELGILFRTIQYRSRERFALSISAGLGRTVKHLRDIRTSHRDAKKCVDYIQTNPQSEKLVSFYELGIQRLFLNTEWNELEDFVSDTIGPLLQYDKAHDTMLFNTMQTYLETTYNITRTAKAMYVHPNTVKYRLQVIASLFEQPVLQGKKAFEMQLGIYIYHYLKGK</sequence>
<evidence type="ECO:0000259" key="2">
    <source>
        <dbReference type="SMART" id="SM00065"/>
    </source>
</evidence>
<gene>
    <name evidence="3" type="ORF">FTX54_014455</name>
</gene>
<dbReference type="Gene3D" id="3.30.450.40">
    <property type="match status" value="1"/>
</dbReference>
<dbReference type="Pfam" id="PF13185">
    <property type="entry name" value="GAF_2"/>
    <property type="match status" value="1"/>
</dbReference>
<dbReference type="PANTHER" id="PTHR33744:SF1">
    <property type="entry name" value="DNA-BINDING TRANSCRIPTIONAL ACTIVATOR ADER"/>
    <property type="match status" value="1"/>
</dbReference>
<comment type="similarity">
    <text evidence="1">Belongs to the CdaR family.</text>
</comment>
<dbReference type="KEGG" id="ahal:FTX54_014455"/>
<accession>A0A5C7FH25</accession>
<evidence type="ECO:0000313" key="4">
    <source>
        <dbReference type="Proteomes" id="UP000321816"/>
    </source>
</evidence>
<dbReference type="RefSeq" id="WP_147803750.1">
    <property type="nucleotide sequence ID" value="NZ_CP144914.1"/>
</dbReference>
<proteinExistence type="inferred from homology"/>
<dbReference type="SUPFAM" id="SSF55781">
    <property type="entry name" value="GAF domain-like"/>
    <property type="match status" value="1"/>
</dbReference>